<dbReference type="Pfam" id="PF10659">
    <property type="entry name" value="Trypan_glycop_C"/>
    <property type="match status" value="1"/>
</dbReference>
<name>A0A1J0R484_9TRYP</name>
<protein>
    <submittedName>
        <fullName evidence="14">Variant surface glycoprotein 1125.241</fullName>
    </submittedName>
</protein>
<dbReference type="AlphaFoldDB" id="A0A1J0R484"/>
<feature type="region of interest" description="Disordered" evidence="10">
    <location>
        <begin position="434"/>
        <end position="468"/>
    </location>
</feature>
<feature type="domain" description="Trypanosome variant surface glycoprotein B-type N-terminal" evidence="13">
    <location>
        <begin position="15"/>
        <end position="369"/>
    </location>
</feature>
<keyword evidence="7" id="KW-0325">Glycoprotein</keyword>
<proteinExistence type="predicted"/>
<feature type="region of interest" description="Disordered" evidence="10">
    <location>
        <begin position="384"/>
        <end position="412"/>
    </location>
</feature>
<evidence type="ECO:0000259" key="12">
    <source>
        <dbReference type="Pfam" id="PF10659"/>
    </source>
</evidence>
<accession>A0A1J0R484</accession>
<evidence type="ECO:0000256" key="11">
    <source>
        <dbReference type="SAM" id="SignalP"/>
    </source>
</evidence>
<keyword evidence="4" id="KW-0336">GPI-anchor</keyword>
<evidence type="ECO:0000256" key="6">
    <source>
        <dbReference type="ARBA" id="ARBA00023136"/>
    </source>
</evidence>
<dbReference type="GO" id="GO:0005886">
    <property type="term" value="C:plasma membrane"/>
    <property type="evidence" value="ECO:0007669"/>
    <property type="project" value="UniProtKB-SubCell"/>
</dbReference>
<organism evidence="14">
    <name type="scientific">Trypanosoma brucei</name>
    <dbReference type="NCBI Taxonomy" id="5691"/>
    <lineage>
        <taxon>Eukaryota</taxon>
        <taxon>Discoba</taxon>
        <taxon>Euglenozoa</taxon>
        <taxon>Kinetoplastea</taxon>
        <taxon>Metakinetoplastina</taxon>
        <taxon>Trypanosomatida</taxon>
        <taxon>Trypanosomatidae</taxon>
        <taxon>Trypanosoma</taxon>
    </lineage>
</organism>
<evidence type="ECO:0000256" key="2">
    <source>
        <dbReference type="ARBA" id="ARBA00004609"/>
    </source>
</evidence>
<keyword evidence="6" id="KW-0472">Membrane</keyword>
<evidence type="ECO:0000313" key="14">
    <source>
        <dbReference type="EMBL" id="APD72644.1"/>
    </source>
</evidence>
<keyword evidence="8" id="KW-0449">Lipoprotein</keyword>
<evidence type="ECO:0000256" key="8">
    <source>
        <dbReference type="ARBA" id="ARBA00023288"/>
    </source>
</evidence>
<evidence type="ECO:0000256" key="9">
    <source>
        <dbReference type="SAM" id="Coils"/>
    </source>
</evidence>
<sequence>MGRTFADTSLVLAIYLALSAQIKADDHTNAVNLADLSFLCKIIALTKAQTTDFDNADLDSAPIAKLQLLNMSLSDPSWKAQFPKIQGNKPDTPGYCKGSKAPETCKQQYETWEAAARGAEEPMNLPGKVVYPDKTLATEAGRSTHLLVQAALAAAISKKDTYDRQDKPTLQSFKTNVKDALDNIVYGQPAADKVAATICKADATTDRVTSCKLSKMAKTVCGAAICLCHNDGTQNADICGGATSETTTAFSTTSMVAVYDKIHEKCDLTPVPKLSSGYIDALAAGLLSRLKTKEAGGAAKVYLGTITSNNDRRSEANKGCVDFTEISEGNAETTIKPELWPTKLLEIANNLKKAEQALTAKNETQSTLNTLQEQAEHLYEHLQHTPIPPPQAKGHTVQKTQGTTADDCKSPAETVDQCPSASRIYNITTKECKPKAGEESTAAGPGDAAAGEKMKEEKCRGKKKNDCKDGCKWEGKECKDSSILVNKQFSLMVYAFVSLVAF</sequence>
<keyword evidence="9" id="KW-0175">Coiled coil</keyword>
<keyword evidence="5 11" id="KW-0732">Signal</keyword>
<feature type="domain" description="Trypanosome variant surface glycoprotein C-terminal" evidence="12">
    <location>
        <begin position="408"/>
        <end position="500"/>
    </location>
</feature>
<feature type="compositionally biased region" description="Basic and acidic residues" evidence="10">
    <location>
        <begin position="450"/>
        <end position="468"/>
    </location>
</feature>
<dbReference type="InterPro" id="IPR025932">
    <property type="entry name" value="Trypano_VSG_B_N_dom"/>
</dbReference>
<keyword evidence="3" id="KW-1003">Cell membrane</keyword>
<dbReference type="VEuPathDB" id="TriTrypDB:Tb11.v5.0927"/>
<dbReference type="Gene3D" id="3.30.1680.40">
    <property type="match status" value="1"/>
</dbReference>
<feature type="coiled-coil region" evidence="9">
    <location>
        <begin position="344"/>
        <end position="381"/>
    </location>
</feature>
<evidence type="ECO:0000259" key="13">
    <source>
        <dbReference type="Pfam" id="PF13206"/>
    </source>
</evidence>
<reference evidence="14" key="1">
    <citation type="submission" date="2016-08" db="EMBL/GenBank/DDBJ databases">
        <title>VSG repertoire of Trypanosoma brucei EATRO 1125.</title>
        <authorList>
            <person name="Cross G.A."/>
        </authorList>
    </citation>
    <scope>NUCLEOTIDE SEQUENCE</scope>
    <source>
        <strain evidence="14">EATRO 1125</strain>
    </source>
</reference>
<dbReference type="GO" id="GO:0098552">
    <property type="term" value="C:side of membrane"/>
    <property type="evidence" value="ECO:0007669"/>
    <property type="project" value="UniProtKB-KW"/>
</dbReference>
<evidence type="ECO:0000256" key="5">
    <source>
        <dbReference type="ARBA" id="ARBA00022729"/>
    </source>
</evidence>
<dbReference type="VEuPathDB" id="TriTrypDB:Tb1125.Tb11.v5.0927"/>
<comment type="function">
    <text evidence="1">VSG forms a coat on the surface of the parasite. The trypanosome evades the immune response of the host by expressing a series of antigenically distinct VSGs from an estimated 1000 VSG genes.</text>
</comment>
<dbReference type="Pfam" id="PF13206">
    <property type="entry name" value="VSG_B"/>
    <property type="match status" value="1"/>
</dbReference>
<dbReference type="EMBL" id="KX698688">
    <property type="protein sequence ID" value="APD72644.1"/>
    <property type="molecule type" value="Genomic_DNA"/>
</dbReference>
<dbReference type="InterPro" id="IPR019609">
    <property type="entry name" value="Variant_surf_glycoprt_trypan_C"/>
</dbReference>
<evidence type="ECO:0000256" key="1">
    <source>
        <dbReference type="ARBA" id="ARBA00002523"/>
    </source>
</evidence>
<evidence type="ECO:0000256" key="3">
    <source>
        <dbReference type="ARBA" id="ARBA00022475"/>
    </source>
</evidence>
<evidence type="ECO:0000256" key="4">
    <source>
        <dbReference type="ARBA" id="ARBA00022622"/>
    </source>
</evidence>
<feature type="chain" id="PRO_5012701122" evidence="11">
    <location>
        <begin position="25"/>
        <end position="502"/>
    </location>
</feature>
<feature type="signal peptide" evidence="11">
    <location>
        <begin position="1"/>
        <end position="24"/>
    </location>
</feature>
<comment type="subcellular location">
    <subcellularLocation>
        <location evidence="2">Cell membrane</location>
        <topology evidence="2">Lipid-anchor</topology>
        <topology evidence="2">GPI-anchor</topology>
    </subcellularLocation>
</comment>
<evidence type="ECO:0000256" key="10">
    <source>
        <dbReference type="SAM" id="MobiDB-lite"/>
    </source>
</evidence>
<dbReference type="VEuPathDB" id="TriTrypDB:Tb427_000442300"/>
<evidence type="ECO:0000256" key="7">
    <source>
        <dbReference type="ARBA" id="ARBA00023180"/>
    </source>
</evidence>